<dbReference type="Proteomes" id="UP000483286">
    <property type="component" value="Unassembled WGS sequence"/>
</dbReference>
<comment type="caution">
    <text evidence="1">The sequence shown here is derived from an EMBL/GenBank/DDBJ whole genome shotgun (WGS) entry which is preliminary data.</text>
</comment>
<protein>
    <submittedName>
        <fullName evidence="1">Uncharacterized protein</fullName>
    </submittedName>
</protein>
<proteinExistence type="predicted"/>
<dbReference type="EMBL" id="WQLB01000002">
    <property type="protein sequence ID" value="MVN85463.1"/>
    <property type="molecule type" value="Genomic_DNA"/>
</dbReference>
<organism evidence="1 2">
    <name type="scientific">Deinococcus arboris</name>
    <dbReference type="NCBI Taxonomy" id="2682977"/>
    <lineage>
        <taxon>Bacteria</taxon>
        <taxon>Thermotogati</taxon>
        <taxon>Deinococcota</taxon>
        <taxon>Deinococci</taxon>
        <taxon>Deinococcales</taxon>
        <taxon>Deinococcaceae</taxon>
        <taxon>Deinococcus</taxon>
    </lineage>
</organism>
<dbReference type="RefSeq" id="WP_157457490.1">
    <property type="nucleotide sequence ID" value="NZ_WQLB01000002.1"/>
</dbReference>
<dbReference type="AlphaFoldDB" id="A0A7C9M609"/>
<evidence type="ECO:0000313" key="1">
    <source>
        <dbReference type="EMBL" id="MVN85463.1"/>
    </source>
</evidence>
<gene>
    <name evidence="1" type="ORF">GO986_01625</name>
</gene>
<sequence length="110" mass="11511">MPTRIAPTLDVLQGNLTDLDPAKGVQAIERWETGLEDADWRGAKTIHADLGALRRQLESDAPDGEKIAELLTKLGESTARAAAHVEGKTGEQLQALAEALQGAGTGLGTA</sequence>
<keyword evidence="2" id="KW-1185">Reference proteome</keyword>
<reference evidence="1 2" key="1">
    <citation type="submission" date="2019-12" db="EMBL/GenBank/DDBJ databases">
        <title>Deinococcus sp. HMF7620 Genome sequencing and assembly.</title>
        <authorList>
            <person name="Kang H."/>
            <person name="Kim H."/>
            <person name="Joh K."/>
        </authorList>
    </citation>
    <scope>NUCLEOTIDE SEQUENCE [LARGE SCALE GENOMIC DNA]</scope>
    <source>
        <strain evidence="1 2">HMF7620</strain>
    </source>
</reference>
<evidence type="ECO:0000313" key="2">
    <source>
        <dbReference type="Proteomes" id="UP000483286"/>
    </source>
</evidence>
<name>A0A7C9M609_9DEIO</name>
<accession>A0A7C9M609</accession>